<gene>
    <name evidence="1" type="ORF">GCM10022244_28990</name>
</gene>
<evidence type="ECO:0000313" key="1">
    <source>
        <dbReference type="EMBL" id="GAA3917894.1"/>
    </source>
</evidence>
<reference evidence="2" key="1">
    <citation type="journal article" date="2019" name="Int. J. Syst. Evol. Microbiol.">
        <title>The Global Catalogue of Microorganisms (GCM) 10K type strain sequencing project: providing services to taxonomists for standard genome sequencing and annotation.</title>
        <authorList>
            <consortium name="The Broad Institute Genomics Platform"/>
            <consortium name="The Broad Institute Genome Sequencing Center for Infectious Disease"/>
            <person name="Wu L."/>
            <person name="Ma J."/>
        </authorList>
    </citation>
    <scope>NUCLEOTIDE SEQUENCE [LARGE SCALE GENOMIC DNA]</scope>
    <source>
        <strain evidence="2">JCM 16956</strain>
    </source>
</reference>
<accession>A0ABP7MCX2</accession>
<protein>
    <submittedName>
        <fullName evidence="1">Uncharacterized protein</fullName>
    </submittedName>
</protein>
<dbReference type="Proteomes" id="UP001501000">
    <property type="component" value="Unassembled WGS sequence"/>
</dbReference>
<proteinExistence type="predicted"/>
<dbReference type="EMBL" id="BAABAJ010000007">
    <property type="protein sequence ID" value="GAA3917894.1"/>
    <property type="molecule type" value="Genomic_DNA"/>
</dbReference>
<keyword evidence="2" id="KW-1185">Reference proteome</keyword>
<sequence>MMTRPTLLGSPIYDQLVDEHGDVPGEARTLAEVTRREAERLLTWDLSAAGADHRE</sequence>
<comment type="caution">
    <text evidence="1">The sequence shown here is derived from an EMBL/GenBank/DDBJ whole genome shotgun (WGS) entry which is preliminary data.</text>
</comment>
<organism evidence="1 2">
    <name type="scientific">Streptomyces gulbargensis</name>
    <dbReference type="NCBI Taxonomy" id="364901"/>
    <lineage>
        <taxon>Bacteria</taxon>
        <taxon>Bacillati</taxon>
        <taxon>Actinomycetota</taxon>
        <taxon>Actinomycetes</taxon>
        <taxon>Kitasatosporales</taxon>
        <taxon>Streptomycetaceae</taxon>
        <taxon>Streptomyces</taxon>
    </lineage>
</organism>
<name>A0ABP7MCX2_9ACTN</name>
<evidence type="ECO:0000313" key="2">
    <source>
        <dbReference type="Proteomes" id="UP001501000"/>
    </source>
</evidence>